<reference evidence="4 5" key="1">
    <citation type="submission" date="2016-10" db="EMBL/GenBank/DDBJ databases">
        <authorList>
            <person name="de Groot N.N."/>
        </authorList>
    </citation>
    <scope>NUCLEOTIDE SEQUENCE [LARGE SCALE GENOMIC DNA]</scope>
    <source>
        <strain evidence="4 5">IBRC-M 10780</strain>
    </source>
</reference>
<accession>A0A1I0FVT7</accession>
<dbReference type="AlphaFoldDB" id="A0A1I0FVT7"/>
<feature type="transmembrane region" description="Helical" evidence="2">
    <location>
        <begin position="22"/>
        <end position="44"/>
    </location>
</feature>
<keyword evidence="2" id="KW-1133">Transmembrane helix</keyword>
<evidence type="ECO:0000256" key="1">
    <source>
        <dbReference type="SAM" id="MobiDB-lite"/>
    </source>
</evidence>
<feature type="compositionally biased region" description="Acidic residues" evidence="1">
    <location>
        <begin position="66"/>
        <end position="107"/>
    </location>
</feature>
<dbReference type="OrthoDB" id="2168558at2"/>
<evidence type="ECO:0000313" key="4">
    <source>
        <dbReference type="EMBL" id="SET62372.1"/>
    </source>
</evidence>
<evidence type="ECO:0000256" key="2">
    <source>
        <dbReference type="SAM" id="Phobius"/>
    </source>
</evidence>
<evidence type="ECO:0000259" key="3">
    <source>
        <dbReference type="Pfam" id="PF07423"/>
    </source>
</evidence>
<keyword evidence="2" id="KW-0472">Membrane</keyword>
<sequence length="232" mass="26102">MSDFDNYTRVNKFEKRRKNTKAISAMFLLGSVFIVLLIGIWVFGGNDDAEEGTSPDTSEETNPNADDMDSDQQDDSDEQEDVTAETEDGETSSDESESTTETEEETNQDTNINQAEIETQPADGTDDQNVIEAYTGNWPPIGTEQEGPHTTQYDEGTQDRIEMEEAIRVATGLSEDDMITWWLENGGEQKVIGTVTNNQQTETYRVYISWIENEGWQPTLVEVLAENDKKND</sequence>
<feature type="domain" description="DUF1510" evidence="3">
    <location>
        <begin position="134"/>
        <end position="224"/>
    </location>
</feature>
<keyword evidence="5" id="KW-1185">Reference proteome</keyword>
<organism evidence="4 5">
    <name type="scientific">Oceanobacillus limi</name>
    <dbReference type="NCBI Taxonomy" id="930131"/>
    <lineage>
        <taxon>Bacteria</taxon>
        <taxon>Bacillati</taxon>
        <taxon>Bacillota</taxon>
        <taxon>Bacilli</taxon>
        <taxon>Bacillales</taxon>
        <taxon>Bacillaceae</taxon>
        <taxon>Oceanobacillus</taxon>
    </lineage>
</organism>
<feature type="region of interest" description="Disordered" evidence="1">
    <location>
        <begin position="49"/>
        <end position="127"/>
    </location>
</feature>
<feature type="compositionally biased region" description="Acidic residues" evidence="1">
    <location>
        <begin position="49"/>
        <end position="59"/>
    </location>
</feature>
<evidence type="ECO:0000313" key="5">
    <source>
        <dbReference type="Proteomes" id="UP000198618"/>
    </source>
</evidence>
<protein>
    <recommendedName>
        <fullName evidence="3">DUF1510 domain-containing protein</fullName>
    </recommendedName>
</protein>
<dbReference type="Pfam" id="PF07423">
    <property type="entry name" value="DUF1510"/>
    <property type="match status" value="1"/>
</dbReference>
<feature type="compositionally biased region" description="Polar residues" evidence="1">
    <location>
        <begin position="108"/>
        <end position="117"/>
    </location>
</feature>
<dbReference type="STRING" id="930131.SAMN05216389_11774"/>
<dbReference type="Proteomes" id="UP000198618">
    <property type="component" value="Unassembled WGS sequence"/>
</dbReference>
<dbReference type="EMBL" id="FOHE01000017">
    <property type="protein sequence ID" value="SET62372.1"/>
    <property type="molecule type" value="Genomic_DNA"/>
</dbReference>
<name>A0A1I0FVT7_9BACI</name>
<keyword evidence="2" id="KW-0812">Transmembrane</keyword>
<dbReference type="InterPro" id="IPR009988">
    <property type="entry name" value="DUF1510"/>
</dbReference>
<gene>
    <name evidence="4" type="ORF">SAMN05216389_11774</name>
</gene>
<dbReference type="RefSeq" id="WP_090871602.1">
    <property type="nucleotide sequence ID" value="NZ_FOHE01000017.1"/>
</dbReference>
<proteinExistence type="predicted"/>